<comment type="caution">
    <text evidence="2">The sequence shown here is derived from an EMBL/GenBank/DDBJ whole genome shotgun (WGS) entry which is preliminary data.</text>
</comment>
<sequence>MKKSTRLRVLLSGVIAVALSLSAVPAMAASPRTAPPANYTCSGGEIPSGSYANVSVTGPCTVGVGAVIDITGNVSVAAGASLDAQSASATISVARNVTASAGSFLGLGCQPPSYTGNSAHECTVDPEGVSVISVGGNVTANGAMAVMLNGITVRGNVTLTGGGSTIPWSIKNNAIDGNLTVTGQRTEWLGALFNTIGGNATLTNIALSDPHPGAPGVYIVRNNVARNLTCNGLTPGVSGGFVPGSVNVVGGNATGQCAALV</sequence>
<dbReference type="EMBL" id="BAAAPK010000001">
    <property type="protein sequence ID" value="GAA1660621.1"/>
    <property type="molecule type" value="Genomic_DNA"/>
</dbReference>
<dbReference type="RefSeq" id="WP_344050409.1">
    <property type="nucleotide sequence ID" value="NZ_BAAAPK010000001.1"/>
</dbReference>
<evidence type="ECO:0000256" key="1">
    <source>
        <dbReference type="SAM" id="SignalP"/>
    </source>
</evidence>
<keyword evidence="1" id="KW-0732">Signal</keyword>
<keyword evidence="3" id="KW-1185">Reference proteome</keyword>
<proteinExistence type="predicted"/>
<gene>
    <name evidence="2" type="ORF">GCM10009807_00440</name>
</gene>
<feature type="signal peptide" evidence="1">
    <location>
        <begin position="1"/>
        <end position="28"/>
    </location>
</feature>
<evidence type="ECO:0000313" key="3">
    <source>
        <dbReference type="Proteomes" id="UP001500596"/>
    </source>
</evidence>
<reference evidence="3" key="1">
    <citation type="journal article" date="2019" name="Int. J. Syst. Evol. Microbiol.">
        <title>The Global Catalogue of Microorganisms (GCM) 10K type strain sequencing project: providing services to taxonomists for standard genome sequencing and annotation.</title>
        <authorList>
            <consortium name="The Broad Institute Genomics Platform"/>
            <consortium name="The Broad Institute Genome Sequencing Center for Infectious Disease"/>
            <person name="Wu L."/>
            <person name="Ma J."/>
        </authorList>
    </citation>
    <scope>NUCLEOTIDE SEQUENCE [LARGE SCALE GENOMIC DNA]</scope>
    <source>
        <strain evidence="3">JCM 15575</strain>
    </source>
</reference>
<organism evidence="2 3">
    <name type="scientific">Microbacterium lacus</name>
    <dbReference type="NCBI Taxonomy" id="415217"/>
    <lineage>
        <taxon>Bacteria</taxon>
        <taxon>Bacillati</taxon>
        <taxon>Actinomycetota</taxon>
        <taxon>Actinomycetes</taxon>
        <taxon>Micrococcales</taxon>
        <taxon>Microbacteriaceae</taxon>
        <taxon>Microbacterium</taxon>
    </lineage>
</organism>
<feature type="chain" id="PRO_5046297151" evidence="1">
    <location>
        <begin position="29"/>
        <end position="261"/>
    </location>
</feature>
<evidence type="ECO:0000313" key="2">
    <source>
        <dbReference type="EMBL" id="GAA1660621.1"/>
    </source>
</evidence>
<dbReference type="Proteomes" id="UP001500596">
    <property type="component" value="Unassembled WGS sequence"/>
</dbReference>
<accession>A0ABP4RRP7</accession>
<name>A0ABP4RRP7_9MICO</name>
<protein>
    <submittedName>
        <fullName evidence="2">Uncharacterized protein</fullName>
    </submittedName>
</protein>